<reference evidence="3 4" key="1">
    <citation type="journal article" date="2015" name="Genome Biol. Evol.">
        <title>Comparative Genomics of a Bacterivorous Green Alga Reveals Evolutionary Causalities and Consequences of Phago-Mixotrophic Mode of Nutrition.</title>
        <authorList>
            <person name="Burns J.A."/>
            <person name="Paasch A."/>
            <person name="Narechania A."/>
            <person name="Kim E."/>
        </authorList>
    </citation>
    <scope>NUCLEOTIDE SEQUENCE [LARGE SCALE GENOMIC DNA]</scope>
    <source>
        <strain evidence="3 4">PLY_AMNH</strain>
    </source>
</reference>
<dbReference type="PROSITE" id="PS51782">
    <property type="entry name" value="LYSM"/>
    <property type="match status" value="1"/>
</dbReference>
<dbReference type="EMBL" id="LGRX02024905">
    <property type="protein sequence ID" value="KAK3253267.1"/>
    <property type="molecule type" value="Genomic_DNA"/>
</dbReference>
<dbReference type="CDD" id="cd00118">
    <property type="entry name" value="LysM"/>
    <property type="match status" value="2"/>
</dbReference>
<keyword evidence="4" id="KW-1185">Reference proteome</keyword>
<dbReference type="SUPFAM" id="SSF54106">
    <property type="entry name" value="LysM domain"/>
    <property type="match status" value="1"/>
</dbReference>
<feature type="domain" description="LysM" evidence="2">
    <location>
        <begin position="55"/>
        <end position="99"/>
    </location>
</feature>
<keyword evidence="1" id="KW-1133">Transmembrane helix</keyword>
<evidence type="ECO:0000256" key="1">
    <source>
        <dbReference type="SAM" id="Phobius"/>
    </source>
</evidence>
<organism evidence="3 4">
    <name type="scientific">Cymbomonas tetramitiformis</name>
    <dbReference type="NCBI Taxonomy" id="36881"/>
    <lineage>
        <taxon>Eukaryota</taxon>
        <taxon>Viridiplantae</taxon>
        <taxon>Chlorophyta</taxon>
        <taxon>Pyramimonadophyceae</taxon>
        <taxon>Pyramimonadales</taxon>
        <taxon>Pyramimonadaceae</taxon>
        <taxon>Cymbomonas</taxon>
    </lineage>
</organism>
<dbReference type="AlphaFoldDB" id="A0AAE0F6M1"/>
<sequence length="233" mass="25017">MEAVTQKTLRVCSQRHVLSGSQRLNVKRVPVAAPKRSSVAVHASLADLSGGIKFRPYTVRQGDWLTSIANKRGLGINEIRALNPGLDDDKIVPGQTILLPAGRFSQRDLEILSGIGTGPTRIYPVRKGETIEAIAASRGIALPAVEELNPTVDIYDLSGGENILLPAGQYSMREKEVLSTVMPGEALQSSPLGAKQAIIGGGLLVACGFAFALVFRSPEFQKKLDAIRSKYDQ</sequence>
<evidence type="ECO:0000259" key="2">
    <source>
        <dbReference type="PROSITE" id="PS51782"/>
    </source>
</evidence>
<name>A0AAE0F6M1_9CHLO</name>
<evidence type="ECO:0000313" key="4">
    <source>
        <dbReference type="Proteomes" id="UP001190700"/>
    </source>
</evidence>
<protein>
    <recommendedName>
        <fullName evidence="2">LysM domain-containing protein</fullName>
    </recommendedName>
</protein>
<evidence type="ECO:0000313" key="3">
    <source>
        <dbReference type="EMBL" id="KAK3253267.1"/>
    </source>
</evidence>
<dbReference type="SMART" id="SM00257">
    <property type="entry name" value="LysM"/>
    <property type="match status" value="2"/>
</dbReference>
<dbReference type="InterPro" id="IPR036779">
    <property type="entry name" value="LysM_dom_sf"/>
</dbReference>
<proteinExistence type="predicted"/>
<accession>A0AAE0F6M1</accession>
<keyword evidence="1" id="KW-0472">Membrane</keyword>
<feature type="transmembrane region" description="Helical" evidence="1">
    <location>
        <begin position="197"/>
        <end position="215"/>
    </location>
</feature>
<keyword evidence="1" id="KW-0812">Transmembrane</keyword>
<dbReference type="InterPro" id="IPR018392">
    <property type="entry name" value="LysM"/>
</dbReference>
<dbReference type="Pfam" id="PF01476">
    <property type="entry name" value="LysM"/>
    <property type="match status" value="2"/>
</dbReference>
<dbReference type="Gene3D" id="3.10.350.10">
    <property type="entry name" value="LysM domain"/>
    <property type="match status" value="1"/>
</dbReference>
<gene>
    <name evidence="3" type="ORF">CYMTET_37476</name>
</gene>
<comment type="caution">
    <text evidence="3">The sequence shown here is derived from an EMBL/GenBank/DDBJ whole genome shotgun (WGS) entry which is preliminary data.</text>
</comment>
<dbReference type="Proteomes" id="UP001190700">
    <property type="component" value="Unassembled WGS sequence"/>
</dbReference>